<reference evidence="2" key="1">
    <citation type="journal article" date="2019" name="PLoS Negl. Trop. Dis.">
        <title>Revisiting the worldwide diversity of Leptospira species in the environment.</title>
        <authorList>
            <person name="Vincent A.T."/>
            <person name="Schiettekatte O."/>
            <person name="Bourhy P."/>
            <person name="Veyrier F.J."/>
            <person name="Picardeau M."/>
        </authorList>
    </citation>
    <scope>NUCLEOTIDE SEQUENCE [LARGE SCALE GENOMIC DNA]</scope>
    <source>
        <strain evidence="2">201800278</strain>
    </source>
</reference>
<evidence type="ECO:0000313" key="1">
    <source>
        <dbReference type="EMBL" id="TGL05634.1"/>
    </source>
</evidence>
<sequence length="365" mass="41526">MLVSGTLENLILKFGEPGSPYPKDRKEFGESFYRSWKPILIQEGFYRFLFGHESYLEFQKKLSSLSEDPIGVSLALSCMVEVNVAGGILSHATQVYSKNIGQNLIQNDSLNREPNGADIFNSLWDGFRTENPTKIFAVGVSEPGWESKLRKLSSTVIEGKLSGTKSFITNGAEADLIFWVTKSEEENPVYLVRRSQDLRKPNLESVTSNISKQTKEESFHTDFTPLVSHLKLTLCEYPIDPEDLILDNYGKLGMELRLKELLSLVSLLIGKTKKLSLENQLVNEKRKNLCLWRENFLGDCQGNPNADFLLSGFPFPTEGLLLALCKHWNLESPKDLKSVDPDYQLFVWEDQFTQMLIQKKKRKLS</sequence>
<dbReference type="Proteomes" id="UP000297465">
    <property type="component" value="Unassembled WGS sequence"/>
</dbReference>
<name>A0ABY2LX79_9LEPT</name>
<keyword evidence="2" id="KW-1185">Reference proteome</keyword>
<accession>A0ABY2LX79</accession>
<gene>
    <name evidence="1" type="ORF">EHQ31_02645</name>
</gene>
<protein>
    <submittedName>
        <fullName evidence="1">Acyl-CoA dehydrogenase</fullName>
    </submittedName>
</protein>
<dbReference type="EMBL" id="RQFO01000004">
    <property type="protein sequence ID" value="TGL05634.1"/>
    <property type="molecule type" value="Genomic_DNA"/>
</dbReference>
<dbReference type="InterPro" id="IPR009100">
    <property type="entry name" value="AcylCoA_DH/oxidase_NM_dom_sf"/>
</dbReference>
<proteinExistence type="predicted"/>
<organism evidence="1 2">
    <name type="scientific">Leptospira montravelensis</name>
    <dbReference type="NCBI Taxonomy" id="2484961"/>
    <lineage>
        <taxon>Bacteria</taxon>
        <taxon>Pseudomonadati</taxon>
        <taxon>Spirochaetota</taxon>
        <taxon>Spirochaetia</taxon>
        <taxon>Leptospirales</taxon>
        <taxon>Leptospiraceae</taxon>
        <taxon>Leptospira</taxon>
    </lineage>
</organism>
<comment type="caution">
    <text evidence="1">The sequence shown here is derived from an EMBL/GenBank/DDBJ whole genome shotgun (WGS) entry which is preliminary data.</text>
</comment>
<evidence type="ECO:0000313" key="2">
    <source>
        <dbReference type="Proteomes" id="UP000297465"/>
    </source>
</evidence>
<dbReference type="SUPFAM" id="SSF56645">
    <property type="entry name" value="Acyl-CoA dehydrogenase NM domain-like"/>
    <property type="match status" value="1"/>
</dbReference>